<keyword evidence="3" id="KW-1185">Reference proteome</keyword>
<feature type="transmembrane region" description="Helical" evidence="1">
    <location>
        <begin position="78"/>
        <end position="101"/>
    </location>
</feature>
<sequence>MTETETLPAPLHEPHKTWWRAPFVASVLGLPVLAMEYALVRHHHGMGQYGGMFYTAMALYALAWVLPHRLSFRMPRILAAGAALLITLFPVGLLVLLAAMVSA</sequence>
<comment type="caution">
    <text evidence="2">The sequence shown here is derived from an EMBL/GenBank/DDBJ whole genome shotgun (WGS) entry which is preliminary data.</text>
</comment>
<evidence type="ECO:0000313" key="3">
    <source>
        <dbReference type="Proteomes" id="UP001243364"/>
    </source>
</evidence>
<keyword evidence="1" id="KW-0812">Transmembrane</keyword>
<keyword evidence="1" id="KW-0472">Membrane</keyword>
<evidence type="ECO:0000256" key="1">
    <source>
        <dbReference type="SAM" id="Phobius"/>
    </source>
</evidence>
<dbReference type="RefSeq" id="WP_307045296.1">
    <property type="nucleotide sequence ID" value="NZ_JAUSYA010000001.1"/>
</dbReference>
<name>A0ABU0Q4U9_STRAH</name>
<evidence type="ECO:0000313" key="2">
    <source>
        <dbReference type="EMBL" id="MDQ0685682.1"/>
    </source>
</evidence>
<gene>
    <name evidence="2" type="ORF">QFZ56_004645</name>
</gene>
<organism evidence="2 3">
    <name type="scientific">Streptomyces achromogenes</name>
    <dbReference type="NCBI Taxonomy" id="67255"/>
    <lineage>
        <taxon>Bacteria</taxon>
        <taxon>Bacillati</taxon>
        <taxon>Actinomycetota</taxon>
        <taxon>Actinomycetes</taxon>
        <taxon>Kitasatosporales</taxon>
        <taxon>Streptomycetaceae</taxon>
        <taxon>Streptomyces</taxon>
    </lineage>
</organism>
<reference evidence="2 3" key="1">
    <citation type="submission" date="2023-07" db="EMBL/GenBank/DDBJ databases">
        <title>Comparative genomics of wheat-associated soil bacteria to identify genetic determinants of phenazine resistance.</title>
        <authorList>
            <person name="Mouncey N."/>
        </authorList>
    </citation>
    <scope>NUCLEOTIDE SEQUENCE [LARGE SCALE GENOMIC DNA]</scope>
    <source>
        <strain evidence="2 3">W4I19-2</strain>
    </source>
</reference>
<dbReference type="Proteomes" id="UP001243364">
    <property type="component" value="Unassembled WGS sequence"/>
</dbReference>
<proteinExistence type="predicted"/>
<dbReference type="EMBL" id="JAUSYA010000001">
    <property type="protein sequence ID" value="MDQ0685682.1"/>
    <property type="molecule type" value="Genomic_DNA"/>
</dbReference>
<accession>A0ABU0Q4U9</accession>
<feature type="transmembrane region" description="Helical" evidence="1">
    <location>
        <begin position="21"/>
        <end position="40"/>
    </location>
</feature>
<protein>
    <submittedName>
        <fullName evidence="2">Uncharacterized protein</fullName>
    </submittedName>
</protein>
<feature type="transmembrane region" description="Helical" evidence="1">
    <location>
        <begin position="46"/>
        <end position="66"/>
    </location>
</feature>
<keyword evidence="1" id="KW-1133">Transmembrane helix</keyword>